<dbReference type="PANTHER" id="PTHR19372:SF7">
    <property type="entry name" value="SULFITE OXIDASE, MITOCHONDRIAL"/>
    <property type="match status" value="1"/>
</dbReference>
<dbReference type="GO" id="GO:0006790">
    <property type="term" value="P:sulfur compound metabolic process"/>
    <property type="evidence" value="ECO:0007669"/>
    <property type="project" value="TreeGrafter"/>
</dbReference>
<comment type="caution">
    <text evidence="7">The sequence shown here is derived from an EMBL/GenBank/DDBJ whole genome shotgun (WGS) entry which is preliminary data.</text>
</comment>
<dbReference type="Gene3D" id="2.60.40.650">
    <property type="match status" value="1"/>
</dbReference>
<dbReference type="SUPFAM" id="SSF56524">
    <property type="entry name" value="Oxidoreductase molybdopterin-binding domain"/>
    <property type="match status" value="1"/>
</dbReference>
<organism evidence="7 8">
    <name type="scientific">Glaciimonas immobilis</name>
    <dbReference type="NCBI Taxonomy" id="728004"/>
    <lineage>
        <taxon>Bacteria</taxon>
        <taxon>Pseudomonadati</taxon>
        <taxon>Pseudomonadota</taxon>
        <taxon>Betaproteobacteria</taxon>
        <taxon>Burkholderiales</taxon>
        <taxon>Oxalobacteraceae</taxon>
        <taxon>Glaciimonas</taxon>
    </lineage>
</organism>
<evidence type="ECO:0000256" key="4">
    <source>
        <dbReference type="ARBA" id="ARBA00023002"/>
    </source>
</evidence>
<evidence type="ECO:0000256" key="2">
    <source>
        <dbReference type="ARBA" id="ARBA00022505"/>
    </source>
</evidence>
<evidence type="ECO:0000259" key="6">
    <source>
        <dbReference type="Pfam" id="PF03404"/>
    </source>
</evidence>
<keyword evidence="2" id="KW-0500">Molybdenum</keyword>
<dbReference type="InterPro" id="IPR000572">
    <property type="entry name" value="OxRdtase_Mopterin-bd_dom"/>
</dbReference>
<dbReference type="InterPro" id="IPR008335">
    <property type="entry name" value="Mopterin_OxRdtase_euk"/>
</dbReference>
<evidence type="ECO:0000256" key="1">
    <source>
        <dbReference type="ARBA" id="ARBA00001924"/>
    </source>
</evidence>
<dbReference type="GO" id="GO:0030151">
    <property type="term" value="F:molybdenum ion binding"/>
    <property type="evidence" value="ECO:0007669"/>
    <property type="project" value="InterPro"/>
</dbReference>
<evidence type="ECO:0000313" key="7">
    <source>
        <dbReference type="EMBL" id="MBB5199078.1"/>
    </source>
</evidence>
<name>A0A840RQ23_9BURK</name>
<protein>
    <submittedName>
        <fullName evidence="7">DMSO/TMAO reductase YedYZ molybdopterin-dependent catalytic subunit</fullName>
    </submittedName>
</protein>
<dbReference type="Pfam" id="PF00174">
    <property type="entry name" value="Oxidored_molyb"/>
    <property type="match status" value="2"/>
</dbReference>
<dbReference type="RefSeq" id="WP_168053442.1">
    <property type="nucleotide sequence ID" value="NZ_JAAOZT010000002.1"/>
</dbReference>
<keyword evidence="8" id="KW-1185">Reference proteome</keyword>
<proteinExistence type="predicted"/>
<evidence type="ECO:0000259" key="5">
    <source>
        <dbReference type="Pfam" id="PF00174"/>
    </source>
</evidence>
<reference evidence="7 8" key="1">
    <citation type="submission" date="2020-08" db="EMBL/GenBank/DDBJ databases">
        <title>Genomic Encyclopedia of Type Strains, Phase IV (KMG-IV): sequencing the most valuable type-strain genomes for metagenomic binning, comparative biology and taxonomic classification.</title>
        <authorList>
            <person name="Goeker M."/>
        </authorList>
    </citation>
    <scope>NUCLEOTIDE SEQUENCE [LARGE SCALE GENOMIC DNA]</scope>
    <source>
        <strain evidence="7 8">DSM 23240</strain>
    </source>
</reference>
<keyword evidence="3" id="KW-0479">Metal-binding</keyword>
<accession>A0A840RQ23</accession>
<dbReference type="PRINTS" id="PR00407">
    <property type="entry name" value="EUMOPTERIN"/>
</dbReference>
<keyword evidence="4" id="KW-0560">Oxidoreductase</keyword>
<dbReference type="PANTHER" id="PTHR19372">
    <property type="entry name" value="SULFITE REDUCTASE"/>
    <property type="match status" value="1"/>
</dbReference>
<dbReference type="InterPro" id="IPR014756">
    <property type="entry name" value="Ig_E-set"/>
</dbReference>
<evidence type="ECO:0000313" key="8">
    <source>
        <dbReference type="Proteomes" id="UP000571084"/>
    </source>
</evidence>
<dbReference type="InterPro" id="IPR005066">
    <property type="entry name" value="MoCF_OxRdtse_dimer"/>
</dbReference>
<gene>
    <name evidence="7" type="ORF">HNR39_000888</name>
</gene>
<evidence type="ECO:0000256" key="3">
    <source>
        <dbReference type="ARBA" id="ARBA00022723"/>
    </source>
</evidence>
<dbReference type="GO" id="GO:0020037">
    <property type="term" value="F:heme binding"/>
    <property type="evidence" value="ECO:0007669"/>
    <property type="project" value="TreeGrafter"/>
</dbReference>
<dbReference type="GO" id="GO:0008482">
    <property type="term" value="F:sulfite oxidase activity"/>
    <property type="evidence" value="ECO:0007669"/>
    <property type="project" value="TreeGrafter"/>
</dbReference>
<dbReference type="Pfam" id="PF03404">
    <property type="entry name" value="Mo-co_dimer"/>
    <property type="match status" value="1"/>
</dbReference>
<dbReference type="AlphaFoldDB" id="A0A840RQ23"/>
<comment type="cofactor">
    <cofactor evidence="1">
        <name>Mo-molybdopterin</name>
        <dbReference type="ChEBI" id="CHEBI:71302"/>
    </cofactor>
</comment>
<dbReference type="Gene3D" id="3.90.420.10">
    <property type="entry name" value="Oxidoreductase, molybdopterin-binding domain"/>
    <property type="match status" value="1"/>
</dbReference>
<dbReference type="Proteomes" id="UP000571084">
    <property type="component" value="Unassembled WGS sequence"/>
</dbReference>
<dbReference type="InterPro" id="IPR036374">
    <property type="entry name" value="OxRdtase_Mopterin-bd_sf"/>
</dbReference>
<feature type="domain" description="Oxidoreductase molybdopterin-binding" evidence="5">
    <location>
        <begin position="156"/>
        <end position="279"/>
    </location>
</feature>
<feature type="domain" description="Oxidoreductase molybdopterin-binding" evidence="5">
    <location>
        <begin position="60"/>
        <end position="113"/>
    </location>
</feature>
<dbReference type="EMBL" id="JACHHQ010000001">
    <property type="protein sequence ID" value="MBB5199078.1"/>
    <property type="molecule type" value="Genomic_DNA"/>
</dbReference>
<dbReference type="GO" id="GO:0043546">
    <property type="term" value="F:molybdopterin cofactor binding"/>
    <property type="evidence" value="ECO:0007669"/>
    <property type="project" value="TreeGrafter"/>
</dbReference>
<feature type="domain" description="Moybdenum cofactor oxidoreductase dimerisation" evidence="6">
    <location>
        <begin position="300"/>
        <end position="398"/>
    </location>
</feature>
<dbReference type="SUPFAM" id="SSF81296">
    <property type="entry name" value="E set domains"/>
    <property type="match status" value="1"/>
</dbReference>
<sequence length="415" mass="46886">MAREELEGEWTQGWPDRKRARLMPSKDADGRTIYARTPILELEGLITPTDAYYIIAQLNMPEPIHPDDYVFSVTGMVDRPLKLTLKDLQLLPSRTVRVVTECAGDDGEFFGWQKNGGKKPSRLKKQAEAGGWNQMVPDGKKPEVAELLNTIPTTCLVSGGEWTGVPLSEVLKKAGVKAGAVSVHLVGFDKGRPDPTAQYLSSGRTDIEIFDPGIINYDKALELEKALHPDTILAWAHNGEHLQHVHGAPLRLVVPGWSGNWWVKWIEEIELLDYTPDCYYQTHYFVLADTPESTDRKPCKALGCKSIITYPIDEDSPMEPGAHAVRGLAWSGGGAITRVEVSLDDGESWREAYVEEHQDKWLWKRWSFVWEVHKPGHYKIMARAYDEIGRIQPTQPWNFQQKHFDGIVPVDVEIR</sequence>